<feature type="region of interest" description="Disordered" evidence="7">
    <location>
        <begin position="63"/>
        <end position="100"/>
    </location>
</feature>
<dbReference type="GO" id="GO:0005634">
    <property type="term" value="C:nucleus"/>
    <property type="evidence" value="ECO:0007669"/>
    <property type="project" value="TreeGrafter"/>
</dbReference>
<dbReference type="PANTHER" id="PTHR24006:SF687">
    <property type="entry name" value="UBIQUITIN CARBOXYL-TERMINAL HYDROLASE 10"/>
    <property type="match status" value="1"/>
</dbReference>
<evidence type="ECO:0000256" key="6">
    <source>
        <dbReference type="ARBA" id="ARBA00022807"/>
    </source>
</evidence>
<feature type="compositionally biased region" description="Polar residues" evidence="7">
    <location>
        <begin position="241"/>
        <end position="251"/>
    </location>
</feature>
<dbReference type="InterPro" id="IPR038765">
    <property type="entry name" value="Papain-like_cys_pep_sf"/>
</dbReference>
<feature type="compositionally biased region" description="Low complexity" evidence="7">
    <location>
        <begin position="81"/>
        <end position="90"/>
    </location>
</feature>
<evidence type="ECO:0000256" key="5">
    <source>
        <dbReference type="ARBA" id="ARBA00022801"/>
    </source>
</evidence>
<accession>A0A8H6KYW5</accession>
<evidence type="ECO:0000259" key="8">
    <source>
        <dbReference type="PROSITE" id="PS50235"/>
    </source>
</evidence>
<keyword evidence="3" id="KW-0645">Protease</keyword>
<gene>
    <name evidence="9" type="ORF">CPLU01_01861</name>
</gene>
<feature type="region of interest" description="Disordered" evidence="7">
    <location>
        <begin position="772"/>
        <end position="841"/>
    </location>
</feature>
<feature type="region of interest" description="Disordered" evidence="7">
    <location>
        <begin position="316"/>
        <end position="346"/>
    </location>
</feature>
<dbReference type="AlphaFoldDB" id="A0A8H6KYW5"/>
<dbReference type="InterPro" id="IPR018200">
    <property type="entry name" value="USP_CS"/>
</dbReference>
<dbReference type="EC" id="3.4.19.12" evidence="2"/>
<dbReference type="Proteomes" id="UP000654918">
    <property type="component" value="Unassembled WGS sequence"/>
</dbReference>
<evidence type="ECO:0000256" key="3">
    <source>
        <dbReference type="ARBA" id="ARBA00022670"/>
    </source>
</evidence>
<dbReference type="SUPFAM" id="SSF54001">
    <property type="entry name" value="Cysteine proteinases"/>
    <property type="match status" value="1"/>
</dbReference>
<feature type="compositionally biased region" description="Low complexity" evidence="7">
    <location>
        <begin position="556"/>
        <end position="572"/>
    </location>
</feature>
<comment type="caution">
    <text evidence="9">The sequence shown here is derived from an EMBL/GenBank/DDBJ whole genome shotgun (WGS) entry which is preliminary data.</text>
</comment>
<reference evidence="9" key="1">
    <citation type="journal article" date="2020" name="Phytopathology">
        <title>Genome Sequence Resources of Colletotrichum truncatum, C. plurivorum, C. musicola, and C. sojae: Four Species Pathogenic to Soybean (Glycine max).</title>
        <authorList>
            <person name="Rogerio F."/>
            <person name="Boufleur T.R."/>
            <person name="Ciampi-Guillardi M."/>
            <person name="Sukno S.A."/>
            <person name="Thon M.R."/>
            <person name="Massola Junior N.S."/>
            <person name="Baroncelli R."/>
        </authorList>
    </citation>
    <scope>NUCLEOTIDE SEQUENCE</scope>
    <source>
        <strain evidence="9">LFN00145</strain>
    </source>
</reference>
<evidence type="ECO:0000256" key="1">
    <source>
        <dbReference type="ARBA" id="ARBA00000707"/>
    </source>
</evidence>
<proteinExistence type="predicted"/>
<protein>
    <recommendedName>
        <fullName evidence="2">ubiquitinyl hydrolase 1</fullName>
        <ecNumber evidence="2">3.4.19.12</ecNumber>
    </recommendedName>
</protein>
<name>A0A8H6KYW5_9PEZI</name>
<feature type="region of interest" description="Disordered" evidence="7">
    <location>
        <begin position="167"/>
        <end position="285"/>
    </location>
</feature>
<dbReference type="CDD" id="cd02257">
    <property type="entry name" value="Peptidase_C19"/>
    <property type="match status" value="1"/>
</dbReference>
<dbReference type="PROSITE" id="PS00972">
    <property type="entry name" value="USP_1"/>
    <property type="match status" value="1"/>
</dbReference>
<dbReference type="InterPro" id="IPR001394">
    <property type="entry name" value="Peptidase_C19_UCH"/>
</dbReference>
<dbReference type="GO" id="GO:0005829">
    <property type="term" value="C:cytosol"/>
    <property type="evidence" value="ECO:0007669"/>
    <property type="project" value="TreeGrafter"/>
</dbReference>
<dbReference type="GO" id="GO:0006508">
    <property type="term" value="P:proteolysis"/>
    <property type="evidence" value="ECO:0007669"/>
    <property type="project" value="UniProtKB-KW"/>
</dbReference>
<dbReference type="PROSITE" id="PS50235">
    <property type="entry name" value="USP_3"/>
    <property type="match status" value="1"/>
</dbReference>
<feature type="compositionally biased region" description="Acidic residues" evidence="7">
    <location>
        <begin position="774"/>
        <end position="783"/>
    </location>
</feature>
<keyword evidence="10" id="KW-1185">Reference proteome</keyword>
<feature type="compositionally biased region" description="Polar residues" evidence="7">
    <location>
        <begin position="204"/>
        <end position="215"/>
    </location>
</feature>
<keyword evidence="6" id="KW-0788">Thiol protease</keyword>
<dbReference type="Gene3D" id="3.90.70.10">
    <property type="entry name" value="Cysteine proteinases"/>
    <property type="match status" value="1"/>
</dbReference>
<feature type="domain" description="USP" evidence="8">
    <location>
        <begin position="423"/>
        <end position="790"/>
    </location>
</feature>
<sequence length="856" mass="93626">MPMYSGYMAPYPGGPYYPPQPHQYQNGSYMHYPQQQQYVRSPPQHMQQYVPMAGVSVPQLYPQPSHPSPVLSTPYQPPPASAAMPPQTQAVRQTPEPSVVKPFSKPLKPIAEAFQPGASVVQGSRISQADKAYQYPEVSEGSRKYVAYQTVDQGSRVPQADKVYQYPDVSEGSRKDVAYQTVDQGSRVPQADKAYQYTEEGTVESKNQSASSSTEISKETDVAASEDTDSETLAKGAEPISSETLQGNDKSAASMPVLGSPKNSAPGASNESAKSTASSSNASRHVVPVVPAVPVMPKSSPKETKAATILEPVENTKQAVGEDTKPAESSETPVAAGSGQEKAEAQPLPRKMAWNKLFPAAGVSKTQPNANGHAATALADGKVANGVDAANGSTSNISENSLAAALRDFCVESLSKSQFIEPRGLENPANMCYMNSVLQVLLFCAPFYDFLDQVSKKASHKFNSETPVLDVLILFMREFRVIESADSVDKLRKKLRSDQLEQYGEPFKPQFVYDAIKPLPEFANIKQGAQQDAQEFLSLILNAIDEECKLVLYPKGSTNGSSGTQSTSSPSTIESNDDAGNWLEVGQNQRAIESRSSGARLPTPITRLFFGEYRSEVRRSGKQQSSNTEPFQSLQLDIDSKHINNVVDAIKNLAVLEKLNDNSGHFTKQIRIETPPPILILHLKRFKFDTKGITKIGKKVGYPLELQLPVEALSKALRNTSGPSMPKYRLISVVYHHSTQASSGHYTVDVRRQDENEWIRLDDTTIRRVRSEDVAEAGAEEDSKDAYRKGDSSRDASTNRFGAMNVEDEGDWEQPRSKKSIAVTNGNSPAAPSKSKPAKENIKDNKVAYLLFYQRV</sequence>
<dbReference type="Pfam" id="PF00443">
    <property type="entry name" value="UCH"/>
    <property type="match status" value="1"/>
</dbReference>
<feature type="compositionally biased region" description="Basic and acidic residues" evidence="7">
    <location>
        <begin position="784"/>
        <end position="794"/>
    </location>
</feature>
<dbReference type="GO" id="GO:0004843">
    <property type="term" value="F:cysteine-type deubiquitinase activity"/>
    <property type="evidence" value="ECO:0007669"/>
    <property type="project" value="UniProtKB-EC"/>
</dbReference>
<feature type="compositionally biased region" description="Low complexity" evidence="7">
    <location>
        <begin position="268"/>
        <end position="285"/>
    </location>
</feature>
<evidence type="ECO:0000256" key="2">
    <source>
        <dbReference type="ARBA" id="ARBA00012759"/>
    </source>
</evidence>
<keyword evidence="4" id="KW-0833">Ubl conjugation pathway</keyword>
<evidence type="ECO:0000256" key="7">
    <source>
        <dbReference type="SAM" id="MobiDB-lite"/>
    </source>
</evidence>
<dbReference type="PANTHER" id="PTHR24006">
    <property type="entry name" value="UBIQUITIN CARBOXYL-TERMINAL HYDROLASE"/>
    <property type="match status" value="1"/>
</dbReference>
<feature type="region of interest" description="Disordered" evidence="7">
    <location>
        <begin position="555"/>
        <end position="579"/>
    </location>
</feature>
<evidence type="ECO:0000256" key="4">
    <source>
        <dbReference type="ARBA" id="ARBA00022786"/>
    </source>
</evidence>
<comment type="catalytic activity">
    <reaction evidence="1">
        <text>Thiol-dependent hydrolysis of ester, thioester, amide, peptide and isopeptide bonds formed by the C-terminal Gly of ubiquitin (a 76-residue protein attached to proteins as an intracellular targeting signal).</text>
        <dbReference type="EC" id="3.4.19.12"/>
    </reaction>
</comment>
<dbReference type="GO" id="GO:0016579">
    <property type="term" value="P:protein deubiquitination"/>
    <property type="evidence" value="ECO:0007669"/>
    <property type="project" value="InterPro"/>
</dbReference>
<evidence type="ECO:0000313" key="10">
    <source>
        <dbReference type="Proteomes" id="UP000654918"/>
    </source>
</evidence>
<organism evidence="9 10">
    <name type="scientific">Colletotrichum plurivorum</name>
    <dbReference type="NCBI Taxonomy" id="2175906"/>
    <lineage>
        <taxon>Eukaryota</taxon>
        <taxon>Fungi</taxon>
        <taxon>Dikarya</taxon>
        <taxon>Ascomycota</taxon>
        <taxon>Pezizomycotina</taxon>
        <taxon>Sordariomycetes</taxon>
        <taxon>Hypocreomycetidae</taxon>
        <taxon>Glomerellales</taxon>
        <taxon>Glomerellaceae</taxon>
        <taxon>Colletotrichum</taxon>
        <taxon>Colletotrichum orchidearum species complex</taxon>
    </lineage>
</organism>
<dbReference type="EMBL" id="WIGO01000013">
    <property type="protein sequence ID" value="KAF6839441.1"/>
    <property type="molecule type" value="Genomic_DNA"/>
</dbReference>
<keyword evidence="5" id="KW-0378">Hydrolase</keyword>
<dbReference type="InterPro" id="IPR028889">
    <property type="entry name" value="USP"/>
</dbReference>
<dbReference type="InterPro" id="IPR050164">
    <property type="entry name" value="Peptidase_C19"/>
</dbReference>
<evidence type="ECO:0000313" key="9">
    <source>
        <dbReference type="EMBL" id="KAF6839441.1"/>
    </source>
</evidence>